<keyword evidence="1" id="KW-0479">Metal-binding</keyword>
<name>A0ABX8RGH2_9CLOT</name>
<evidence type="ECO:0000256" key="1">
    <source>
        <dbReference type="ARBA" id="ARBA00022723"/>
    </source>
</evidence>
<evidence type="ECO:0000259" key="2">
    <source>
        <dbReference type="PROSITE" id="PS50846"/>
    </source>
</evidence>
<dbReference type="Pfam" id="PF00403">
    <property type="entry name" value="HMA"/>
    <property type="match status" value="1"/>
</dbReference>
<proteinExistence type="predicted"/>
<dbReference type="PROSITE" id="PS50846">
    <property type="entry name" value="HMA_2"/>
    <property type="match status" value="1"/>
</dbReference>
<dbReference type="InterPro" id="IPR017969">
    <property type="entry name" value="Heavy-metal-associated_CS"/>
</dbReference>
<dbReference type="InterPro" id="IPR006121">
    <property type="entry name" value="HMA_dom"/>
</dbReference>
<gene>
    <name evidence="3" type="ORF">KVH43_03600</name>
</gene>
<dbReference type="RefSeq" id="WP_218283513.1">
    <property type="nucleotide sequence ID" value="NZ_CP078093.1"/>
</dbReference>
<protein>
    <submittedName>
        <fullName evidence="3">Heavy-metal-associated domain-containing protein</fullName>
    </submittedName>
</protein>
<evidence type="ECO:0000313" key="3">
    <source>
        <dbReference type="EMBL" id="QXM06820.1"/>
    </source>
</evidence>
<reference evidence="3" key="1">
    <citation type="submission" date="2021-07" db="EMBL/GenBank/DDBJ databases">
        <title>Complete genome sequence of Crassaminicella sp. 143-21, isolated from a deep-sea hydrothermal vent.</title>
        <authorList>
            <person name="Li X."/>
        </authorList>
    </citation>
    <scope>NUCLEOTIDE SEQUENCE</scope>
    <source>
        <strain evidence="3">143-21</strain>
    </source>
</reference>
<sequence>MKKLMIIEGMSCMHCVNHVKNALEELEGVKTATVDLQGKNAVVELKQEVEDKALKEAVEEAGYDVAEIKVI</sequence>
<accession>A0ABX8RGH2</accession>
<dbReference type="CDD" id="cd00371">
    <property type="entry name" value="HMA"/>
    <property type="match status" value="1"/>
</dbReference>
<dbReference type="PROSITE" id="PS01047">
    <property type="entry name" value="HMA_1"/>
    <property type="match status" value="1"/>
</dbReference>
<evidence type="ECO:0000313" key="4">
    <source>
        <dbReference type="Proteomes" id="UP000886818"/>
    </source>
</evidence>
<dbReference type="EMBL" id="CP078093">
    <property type="protein sequence ID" value="QXM06820.1"/>
    <property type="molecule type" value="Genomic_DNA"/>
</dbReference>
<feature type="domain" description="HMA" evidence="2">
    <location>
        <begin position="1"/>
        <end position="66"/>
    </location>
</feature>
<organism evidence="3 4">
    <name type="scientific">Crassaminicella indica</name>
    <dbReference type="NCBI Taxonomy" id="2855394"/>
    <lineage>
        <taxon>Bacteria</taxon>
        <taxon>Bacillati</taxon>
        <taxon>Bacillota</taxon>
        <taxon>Clostridia</taxon>
        <taxon>Eubacteriales</taxon>
        <taxon>Clostridiaceae</taxon>
        <taxon>Crassaminicella</taxon>
    </lineage>
</organism>
<dbReference type="Proteomes" id="UP000886818">
    <property type="component" value="Chromosome"/>
</dbReference>
<keyword evidence="4" id="KW-1185">Reference proteome</keyword>